<evidence type="ECO:0000313" key="3">
    <source>
        <dbReference type="Proteomes" id="UP001596147"/>
    </source>
</evidence>
<gene>
    <name evidence="2" type="ORF">ACFPM4_19235</name>
</gene>
<evidence type="ECO:0000313" key="2">
    <source>
        <dbReference type="EMBL" id="MFC5466862.1"/>
    </source>
</evidence>
<dbReference type="EMBL" id="JBHSMC010000042">
    <property type="protein sequence ID" value="MFC5466862.1"/>
    <property type="molecule type" value="Genomic_DNA"/>
</dbReference>
<protein>
    <submittedName>
        <fullName evidence="2">Uncharacterized protein</fullName>
    </submittedName>
</protein>
<accession>A0ABW0LPA5</accession>
<sequence length="54" mass="6226">MKKNNDHLFDQGKMKKKAHLNNLEPGDSVNKHRSVETGNLIQAKKEIEQQNNNL</sequence>
<keyword evidence="3" id="KW-1185">Reference proteome</keyword>
<organism evidence="2 3">
    <name type="scientific">Lederbergia graminis</name>
    <dbReference type="NCBI Taxonomy" id="735518"/>
    <lineage>
        <taxon>Bacteria</taxon>
        <taxon>Bacillati</taxon>
        <taxon>Bacillota</taxon>
        <taxon>Bacilli</taxon>
        <taxon>Bacillales</taxon>
        <taxon>Bacillaceae</taxon>
        <taxon>Lederbergia</taxon>
    </lineage>
</organism>
<reference evidence="3" key="1">
    <citation type="journal article" date="2019" name="Int. J. Syst. Evol. Microbiol.">
        <title>The Global Catalogue of Microorganisms (GCM) 10K type strain sequencing project: providing services to taxonomists for standard genome sequencing and annotation.</title>
        <authorList>
            <consortium name="The Broad Institute Genomics Platform"/>
            <consortium name="The Broad Institute Genome Sequencing Center for Infectious Disease"/>
            <person name="Wu L."/>
            <person name="Ma J."/>
        </authorList>
    </citation>
    <scope>NUCLEOTIDE SEQUENCE [LARGE SCALE GENOMIC DNA]</scope>
    <source>
        <strain evidence="3">CGMCC 1.12237</strain>
    </source>
</reference>
<name>A0ABW0LPA5_9BACI</name>
<dbReference type="Proteomes" id="UP001596147">
    <property type="component" value="Unassembled WGS sequence"/>
</dbReference>
<comment type="caution">
    <text evidence="2">The sequence shown here is derived from an EMBL/GenBank/DDBJ whole genome shotgun (WGS) entry which is preliminary data.</text>
</comment>
<evidence type="ECO:0000256" key="1">
    <source>
        <dbReference type="SAM" id="MobiDB-lite"/>
    </source>
</evidence>
<feature type="compositionally biased region" description="Basic and acidic residues" evidence="1">
    <location>
        <begin position="1"/>
        <end position="13"/>
    </location>
</feature>
<proteinExistence type="predicted"/>
<dbReference type="RefSeq" id="WP_382355463.1">
    <property type="nucleotide sequence ID" value="NZ_JBHSMC010000042.1"/>
</dbReference>
<feature type="region of interest" description="Disordered" evidence="1">
    <location>
        <begin position="1"/>
        <end position="54"/>
    </location>
</feature>